<accession>A0A7G9YBA1</accession>
<protein>
    <submittedName>
        <fullName evidence="1">Uncharacterized protein</fullName>
    </submittedName>
</protein>
<gene>
    <name evidence="1" type="ORF">GHMBFEBI_00019</name>
    <name evidence="2" type="ORF">LLDJECOC_00003</name>
</gene>
<proteinExistence type="predicted"/>
<organism evidence="1">
    <name type="scientific">Candidatus Methanogaster sp. ANME-2c ERB4</name>
    <dbReference type="NCBI Taxonomy" id="2759911"/>
    <lineage>
        <taxon>Archaea</taxon>
        <taxon>Methanobacteriati</taxon>
        <taxon>Methanobacteriota</taxon>
        <taxon>Stenosarchaea group</taxon>
        <taxon>Methanomicrobia</taxon>
        <taxon>Methanosarcinales</taxon>
        <taxon>ANME-2 cluster</taxon>
        <taxon>Candidatus Methanogasteraceae</taxon>
        <taxon>Candidatus Methanogaster</taxon>
    </lineage>
</organism>
<sequence>MGQLYGTLYDGFYRLTDGLGVDLCSAPRRIGSSAFRPERQKIKGNNPEYPVNPV</sequence>
<evidence type="ECO:0000313" key="2">
    <source>
        <dbReference type="EMBL" id="QNO46842.1"/>
    </source>
</evidence>
<dbReference type="EMBL" id="MT631090">
    <property type="protein sequence ID" value="QNO45285.1"/>
    <property type="molecule type" value="Genomic_DNA"/>
</dbReference>
<name>A0A7G9YBA1_9EURY</name>
<dbReference type="EMBL" id="MT631226">
    <property type="protein sequence ID" value="QNO46842.1"/>
    <property type="molecule type" value="Genomic_DNA"/>
</dbReference>
<evidence type="ECO:0000313" key="1">
    <source>
        <dbReference type="EMBL" id="QNO45285.1"/>
    </source>
</evidence>
<dbReference type="AlphaFoldDB" id="A0A7G9YBA1"/>
<reference evidence="1" key="1">
    <citation type="submission" date="2020-06" db="EMBL/GenBank/DDBJ databases">
        <title>Unique genomic features of the anaerobic methanotrophic archaea.</title>
        <authorList>
            <person name="Chadwick G.L."/>
            <person name="Skennerton C.T."/>
            <person name="Laso-Perez R."/>
            <person name="Leu A.O."/>
            <person name="Speth D.R."/>
            <person name="Yu H."/>
            <person name="Morgan-Lang C."/>
            <person name="Hatzenpichler R."/>
            <person name="Goudeau D."/>
            <person name="Malmstrom R."/>
            <person name="Brazelton W.J."/>
            <person name="Woyke T."/>
            <person name="Hallam S.J."/>
            <person name="Tyson G.W."/>
            <person name="Wegener G."/>
            <person name="Boetius A."/>
            <person name="Orphan V."/>
        </authorList>
    </citation>
    <scope>NUCLEOTIDE SEQUENCE</scope>
</reference>